<dbReference type="GO" id="GO:0005886">
    <property type="term" value="C:plasma membrane"/>
    <property type="evidence" value="ECO:0007669"/>
    <property type="project" value="UniProtKB-SubCell"/>
</dbReference>
<keyword evidence="13 16" id="KW-0830">Ubiquinone</keyword>
<evidence type="ECO:0000256" key="12">
    <source>
        <dbReference type="ARBA" id="ARBA00023065"/>
    </source>
</evidence>
<dbReference type="AlphaFoldDB" id="A0A975BQK4"/>
<organism evidence="20 21">
    <name type="scientific">Desulfonema magnum</name>
    <dbReference type="NCBI Taxonomy" id="45655"/>
    <lineage>
        <taxon>Bacteria</taxon>
        <taxon>Pseudomonadati</taxon>
        <taxon>Thermodesulfobacteriota</taxon>
        <taxon>Desulfobacteria</taxon>
        <taxon>Desulfobacterales</taxon>
        <taxon>Desulfococcaceae</taxon>
        <taxon>Desulfonema</taxon>
    </lineage>
</organism>
<gene>
    <name evidence="16 20" type="primary">nqrC</name>
    <name evidence="20" type="ORF">dnm_059230</name>
</gene>
<dbReference type="SMART" id="SM00900">
    <property type="entry name" value="FMN_bind"/>
    <property type="match status" value="1"/>
</dbReference>
<evidence type="ECO:0000256" key="17">
    <source>
        <dbReference type="PIRNR" id="PIRNR009437"/>
    </source>
</evidence>
<evidence type="ECO:0000256" key="16">
    <source>
        <dbReference type="HAMAP-Rule" id="MF_00427"/>
    </source>
</evidence>
<keyword evidence="8 16" id="KW-1278">Translocase</keyword>
<keyword evidence="12 16" id="KW-0406">Ion transport</keyword>
<dbReference type="PANTHER" id="PTHR37838">
    <property type="entry name" value="NA(+)-TRANSLOCATING NADH-QUINONE REDUCTASE SUBUNIT C"/>
    <property type="match status" value="1"/>
</dbReference>
<keyword evidence="1 16" id="KW-0813">Transport</keyword>
<comment type="catalytic activity">
    <reaction evidence="16 17">
        <text>a ubiquinone + n Na(+)(in) + NADH + H(+) = a ubiquinol + n Na(+)(out) + NAD(+)</text>
        <dbReference type="Rhea" id="RHEA:47748"/>
        <dbReference type="Rhea" id="RHEA-COMP:9565"/>
        <dbReference type="Rhea" id="RHEA-COMP:9566"/>
        <dbReference type="ChEBI" id="CHEBI:15378"/>
        <dbReference type="ChEBI" id="CHEBI:16389"/>
        <dbReference type="ChEBI" id="CHEBI:17976"/>
        <dbReference type="ChEBI" id="CHEBI:29101"/>
        <dbReference type="ChEBI" id="CHEBI:57540"/>
        <dbReference type="ChEBI" id="CHEBI:57945"/>
        <dbReference type="EC" id="7.2.1.1"/>
    </reaction>
</comment>
<reference evidence="20" key="1">
    <citation type="journal article" date="2021" name="Microb. Physiol.">
        <title>Proteogenomic Insights into the Physiology of Marine, Sulfate-Reducing, Filamentous Desulfonema limicola and Desulfonema magnum.</title>
        <authorList>
            <person name="Schnaars V."/>
            <person name="Wohlbrand L."/>
            <person name="Scheve S."/>
            <person name="Hinrichs C."/>
            <person name="Reinhardt R."/>
            <person name="Rabus R."/>
        </authorList>
    </citation>
    <scope>NUCLEOTIDE SEQUENCE</scope>
    <source>
        <strain evidence="20">4be13</strain>
    </source>
</reference>
<keyword evidence="21" id="KW-1185">Reference proteome</keyword>
<keyword evidence="10 16" id="KW-0520">NAD</keyword>
<keyword evidence="15 16" id="KW-0739">Sodium transport</keyword>
<evidence type="ECO:0000256" key="3">
    <source>
        <dbReference type="ARBA" id="ARBA00022519"/>
    </source>
</evidence>
<evidence type="ECO:0000256" key="13">
    <source>
        <dbReference type="ARBA" id="ARBA00023075"/>
    </source>
</evidence>
<dbReference type="RefSeq" id="WP_207678314.1">
    <property type="nucleotide sequence ID" value="NZ_CP061800.1"/>
</dbReference>
<protein>
    <recommendedName>
        <fullName evidence="16 17">Na(+)-translocating NADH-quinone reductase subunit C</fullName>
        <shortName evidence="16 17">Na(+)-NQR subunit C</shortName>
        <shortName evidence="16 17">Na(+)-translocating NQR subunit C</shortName>
        <ecNumber evidence="16 17">7.2.1.1</ecNumber>
    </recommendedName>
    <alternativeName>
        <fullName evidence="16 17">NQR complex subunit C</fullName>
    </alternativeName>
    <alternativeName>
        <fullName evidence="16 17">NQR-1 subunit C</fullName>
    </alternativeName>
</protein>
<dbReference type="KEGG" id="dmm:dnm_059230"/>
<keyword evidence="6 16" id="KW-0288">FMN</keyword>
<dbReference type="PIRSF" id="PIRSF009437">
    <property type="entry name" value="NQR-1_subunit_C"/>
    <property type="match status" value="1"/>
</dbReference>
<comment type="caution">
    <text evidence="16">Lacks conserved residue(s) required for the propagation of feature annotation.</text>
</comment>
<evidence type="ECO:0000256" key="4">
    <source>
        <dbReference type="ARBA" id="ARBA00022553"/>
    </source>
</evidence>
<keyword evidence="9 16" id="KW-1133">Transmembrane helix</keyword>
<evidence type="ECO:0000313" key="20">
    <source>
        <dbReference type="EMBL" id="QTA89866.1"/>
    </source>
</evidence>
<keyword evidence="7 16" id="KW-0812">Transmembrane</keyword>
<keyword evidence="4 16" id="KW-0597">Phosphoprotein</keyword>
<dbReference type="InterPro" id="IPR010204">
    <property type="entry name" value="NqrC"/>
</dbReference>
<evidence type="ECO:0000256" key="1">
    <source>
        <dbReference type="ARBA" id="ARBA00022448"/>
    </source>
</evidence>
<evidence type="ECO:0000259" key="19">
    <source>
        <dbReference type="SMART" id="SM00900"/>
    </source>
</evidence>
<comment type="similarity">
    <text evidence="16 17">Belongs to the NqrC family.</text>
</comment>
<dbReference type="InterPro" id="IPR007329">
    <property type="entry name" value="FMN-bd"/>
</dbReference>
<proteinExistence type="inferred from homology"/>
<comment type="function">
    <text evidence="16">NQR complex catalyzes the reduction of ubiquinone-1 to ubiquinol by two successive reactions, coupled with the transport of Na(+) ions from the cytoplasm to the periplasm. NqrA to NqrE are probably involved in the second step, the conversion of ubisemiquinone to ubiquinol.</text>
</comment>
<evidence type="ECO:0000256" key="11">
    <source>
        <dbReference type="ARBA" id="ARBA00023053"/>
    </source>
</evidence>
<dbReference type="EMBL" id="CP061800">
    <property type="protein sequence ID" value="QTA89866.1"/>
    <property type="molecule type" value="Genomic_DNA"/>
</dbReference>
<keyword evidence="18" id="KW-0732">Signal</keyword>
<keyword evidence="5 16" id="KW-0285">Flavoprotein</keyword>
<feature type="modified residue" description="FMN phosphoryl threonine" evidence="16">
    <location>
        <position position="202"/>
    </location>
</feature>
<dbReference type="Proteomes" id="UP000663722">
    <property type="component" value="Chromosome"/>
</dbReference>
<evidence type="ECO:0000256" key="8">
    <source>
        <dbReference type="ARBA" id="ARBA00022967"/>
    </source>
</evidence>
<feature type="chain" id="PRO_5036776913" description="Na(+)-translocating NADH-quinone reductase subunit C" evidence="18">
    <location>
        <begin position="25"/>
        <end position="236"/>
    </location>
</feature>
<evidence type="ECO:0000256" key="2">
    <source>
        <dbReference type="ARBA" id="ARBA00022475"/>
    </source>
</evidence>
<comment type="subunit">
    <text evidence="16 17">Composed of six subunits; NqrA, NqrB, NqrC, NqrD, NqrE and NqrF.</text>
</comment>
<keyword evidence="11 16" id="KW-0915">Sodium</keyword>
<evidence type="ECO:0000256" key="14">
    <source>
        <dbReference type="ARBA" id="ARBA00023136"/>
    </source>
</evidence>
<evidence type="ECO:0000256" key="7">
    <source>
        <dbReference type="ARBA" id="ARBA00022692"/>
    </source>
</evidence>
<dbReference type="GO" id="GO:0006814">
    <property type="term" value="P:sodium ion transport"/>
    <property type="evidence" value="ECO:0007669"/>
    <property type="project" value="UniProtKB-UniRule"/>
</dbReference>
<evidence type="ECO:0000256" key="5">
    <source>
        <dbReference type="ARBA" id="ARBA00022630"/>
    </source>
</evidence>
<dbReference type="PANTHER" id="PTHR37838:SF1">
    <property type="entry name" value="NA(+)-TRANSLOCATING NADH-QUINONE REDUCTASE SUBUNIT C"/>
    <property type="match status" value="1"/>
</dbReference>
<keyword evidence="3" id="KW-0997">Cell inner membrane</keyword>
<evidence type="ECO:0000256" key="6">
    <source>
        <dbReference type="ARBA" id="ARBA00022643"/>
    </source>
</evidence>
<dbReference type="GO" id="GO:0016655">
    <property type="term" value="F:oxidoreductase activity, acting on NAD(P)H, quinone or similar compound as acceptor"/>
    <property type="evidence" value="ECO:0007669"/>
    <property type="project" value="UniProtKB-UniRule"/>
</dbReference>
<feature type="signal peptide" evidence="18">
    <location>
        <begin position="1"/>
        <end position="24"/>
    </location>
</feature>
<dbReference type="Pfam" id="PF04205">
    <property type="entry name" value="FMN_bind"/>
    <property type="match status" value="1"/>
</dbReference>
<keyword evidence="2 16" id="KW-1003">Cell membrane</keyword>
<dbReference type="EC" id="7.2.1.1" evidence="16 17"/>
<evidence type="ECO:0000256" key="15">
    <source>
        <dbReference type="ARBA" id="ARBA00023201"/>
    </source>
</evidence>
<dbReference type="GO" id="GO:0010181">
    <property type="term" value="F:FMN binding"/>
    <property type="evidence" value="ECO:0007669"/>
    <property type="project" value="UniProtKB-UniRule"/>
</dbReference>
<evidence type="ECO:0000256" key="18">
    <source>
        <dbReference type="SAM" id="SignalP"/>
    </source>
</evidence>
<evidence type="ECO:0000256" key="10">
    <source>
        <dbReference type="ARBA" id="ARBA00023027"/>
    </source>
</evidence>
<comment type="cofactor">
    <cofactor evidence="16 17">
        <name>FMN</name>
        <dbReference type="ChEBI" id="CHEBI:58210"/>
    </cofactor>
</comment>
<evidence type="ECO:0000313" key="21">
    <source>
        <dbReference type="Proteomes" id="UP000663722"/>
    </source>
</evidence>
<dbReference type="HAMAP" id="MF_00427">
    <property type="entry name" value="NqrC"/>
    <property type="match status" value="1"/>
</dbReference>
<name>A0A975BQK4_9BACT</name>
<comment type="subcellular location">
    <subcellularLocation>
        <location evidence="16">Cell membrane</location>
        <topology evidence="16">Single-pass membrane protein</topology>
    </subcellularLocation>
</comment>
<accession>A0A975BQK4</accession>
<sequence length="236" mass="26226">MSSYLKSFVFAAIMCFVCSILLTAASSGLKEFQQKNIALDKQKNVLKSVGLIQEEQQYSPEQIETVYAENIRTLWINGEGKIIGEKERGPKDLQVYLNVRKEQVESYIIPIETRGLWGKIFGYLAIKNDGSTISGFTVYKHSETPGLGGEIEKGWFRKNFEGKKIIDSAGGLVSVSVAKGAVSEVVPKEKHPHFVDGISGATLTGKFLSTGLKEILLEYEPVSVRFRKNRELKTEG</sequence>
<keyword evidence="14 16" id="KW-0472">Membrane</keyword>
<feature type="domain" description="FMN-binding" evidence="19">
    <location>
        <begin position="115"/>
        <end position="219"/>
    </location>
</feature>
<evidence type="ECO:0000256" key="9">
    <source>
        <dbReference type="ARBA" id="ARBA00022989"/>
    </source>
</evidence>